<feature type="domain" description="Major facilitator superfamily (MFS) profile" evidence="8">
    <location>
        <begin position="71"/>
        <end position="457"/>
    </location>
</feature>
<evidence type="ECO:0000256" key="7">
    <source>
        <dbReference type="SAM" id="Phobius"/>
    </source>
</evidence>
<dbReference type="PROSITE" id="PS50850">
    <property type="entry name" value="MFS"/>
    <property type="match status" value="1"/>
</dbReference>
<reference evidence="9 10" key="1">
    <citation type="submission" date="2016-10" db="EMBL/GenBank/DDBJ databases">
        <title>Genome sequence of the basidiomycete white-rot fungus Trametes pubescens.</title>
        <authorList>
            <person name="Makela M.R."/>
            <person name="Granchi Z."/>
            <person name="Peng M."/>
            <person name="De Vries R.P."/>
            <person name="Grigoriev I."/>
            <person name="Riley R."/>
            <person name="Hilden K."/>
        </authorList>
    </citation>
    <scope>NUCLEOTIDE SEQUENCE [LARGE SCALE GENOMIC DNA]</scope>
    <source>
        <strain evidence="9 10">FBCC735</strain>
    </source>
</reference>
<dbReference type="InterPro" id="IPR020846">
    <property type="entry name" value="MFS_dom"/>
</dbReference>
<dbReference type="SUPFAM" id="SSF103473">
    <property type="entry name" value="MFS general substrate transporter"/>
    <property type="match status" value="1"/>
</dbReference>
<protein>
    <submittedName>
        <fullName evidence="9">Bypass of stop codon protein 6</fullName>
    </submittedName>
</protein>
<dbReference type="Proteomes" id="UP000184267">
    <property type="component" value="Unassembled WGS sequence"/>
</dbReference>
<feature type="transmembrane region" description="Helical" evidence="7">
    <location>
        <begin position="195"/>
        <end position="216"/>
    </location>
</feature>
<name>A0A1M2VKQ3_TRAPU</name>
<feature type="transmembrane region" description="Helical" evidence="7">
    <location>
        <begin position="133"/>
        <end position="151"/>
    </location>
</feature>
<keyword evidence="10" id="KW-1185">Reference proteome</keyword>
<evidence type="ECO:0000313" key="9">
    <source>
        <dbReference type="EMBL" id="OJT08136.1"/>
    </source>
</evidence>
<comment type="caution">
    <text evidence="9">The sequence shown here is derived from an EMBL/GenBank/DDBJ whole genome shotgun (WGS) entry which is preliminary data.</text>
</comment>
<dbReference type="EMBL" id="MNAD01001080">
    <property type="protein sequence ID" value="OJT08136.1"/>
    <property type="molecule type" value="Genomic_DNA"/>
</dbReference>
<dbReference type="GO" id="GO:0022857">
    <property type="term" value="F:transmembrane transporter activity"/>
    <property type="evidence" value="ECO:0007669"/>
    <property type="project" value="InterPro"/>
</dbReference>
<dbReference type="FunFam" id="1.20.1250.20:FF:000286">
    <property type="entry name" value="MFS efflux transporter"/>
    <property type="match status" value="1"/>
</dbReference>
<dbReference type="OMA" id="VEFMIEV"/>
<comment type="similarity">
    <text evidence="2">Belongs to the major facilitator superfamily.</text>
</comment>
<evidence type="ECO:0000256" key="1">
    <source>
        <dbReference type="ARBA" id="ARBA00004127"/>
    </source>
</evidence>
<evidence type="ECO:0000259" key="8">
    <source>
        <dbReference type="PROSITE" id="PS50850"/>
    </source>
</evidence>
<dbReference type="AlphaFoldDB" id="A0A1M2VKQ3"/>
<dbReference type="GO" id="GO:0012505">
    <property type="term" value="C:endomembrane system"/>
    <property type="evidence" value="ECO:0007669"/>
    <property type="project" value="UniProtKB-SubCell"/>
</dbReference>
<feature type="transmembrane region" description="Helical" evidence="7">
    <location>
        <begin position="432"/>
        <end position="451"/>
    </location>
</feature>
<feature type="transmembrane region" description="Helical" evidence="7">
    <location>
        <begin position="98"/>
        <end position="121"/>
    </location>
</feature>
<gene>
    <name evidence="9" type="ORF">TRAPUB_959</name>
</gene>
<feature type="transmembrane region" description="Helical" evidence="7">
    <location>
        <begin position="344"/>
        <end position="362"/>
    </location>
</feature>
<keyword evidence="3" id="KW-0813">Transport</keyword>
<dbReference type="InterPro" id="IPR011701">
    <property type="entry name" value="MFS"/>
</dbReference>
<evidence type="ECO:0000256" key="3">
    <source>
        <dbReference type="ARBA" id="ARBA00022448"/>
    </source>
</evidence>
<dbReference type="OrthoDB" id="413079at2759"/>
<dbReference type="Pfam" id="PF07690">
    <property type="entry name" value="MFS_1"/>
    <property type="match status" value="1"/>
</dbReference>
<dbReference type="PANTHER" id="PTHR23514">
    <property type="entry name" value="BYPASS OF STOP CODON PROTEIN 6"/>
    <property type="match status" value="1"/>
</dbReference>
<evidence type="ECO:0000256" key="4">
    <source>
        <dbReference type="ARBA" id="ARBA00022692"/>
    </source>
</evidence>
<sequence length="459" mass="49097">MEVELSAIHSRSSYPPGMRVAETLASVDDKKGTEHVETSTVDEAQVPHASSAQSATFTASTPAMKRKARTQFVAVCWTLYLAGWNDGTTGPLLPRIQAVYHVGFALVSLIFVSNCLGFVLGAAANVWLTDRFGFGRVMVLGSVMQVAGYAVEAPAPPFPVFVLGYMINGFGLALQNAGANAYVAALKENTATKFAILHAIYGTGAVCSPLIATQFAQRSHWSFHYLVLLGIALSNVLLLSAVFRFKDQEACLTEIGQAPDREGGSDANKYKQIFGLRALHLMAMFILLYVGIEVTLGGWIVTYIVELRGGGASSGYISSGFFGGLTLGRVTLLWINRKVGERRAVFLYALLAISLELVVWLVPSLIGGAIAVSLVGVLLGPIYPIVMNHAGRVLPPWLLTGCIGWMAGFGQAGSAILPFLTGALASKVGIKSLQPLLVSMMGLLVFFWVLVPNAPRRIE</sequence>
<feature type="transmembrane region" description="Helical" evidence="7">
    <location>
        <begin position="222"/>
        <end position="243"/>
    </location>
</feature>
<proteinExistence type="inferred from homology"/>
<dbReference type="InterPro" id="IPR051788">
    <property type="entry name" value="MFS_Transporter"/>
</dbReference>
<dbReference type="PANTHER" id="PTHR23514:SF3">
    <property type="entry name" value="BYPASS OF STOP CODON PROTEIN 6"/>
    <property type="match status" value="1"/>
</dbReference>
<organism evidence="9 10">
    <name type="scientific">Trametes pubescens</name>
    <name type="common">White-rot fungus</name>
    <dbReference type="NCBI Taxonomy" id="154538"/>
    <lineage>
        <taxon>Eukaryota</taxon>
        <taxon>Fungi</taxon>
        <taxon>Dikarya</taxon>
        <taxon>Basidiomycota</taxon>
        <taxon>Agaricomycotina</taxon>
        <taxon>Agaricomycetes</taxon>
        <taxon>Polyporales</taxon>
        <taxon>Polyporaceae</taxon>
        <taxon>Trametes</taxon>
    </lineage>
</organism>
<accession>A0A1M2VKQ3</accession>
<keyword evidence="6 7" id="KW-0472">Membrane</keyword>
<feature type="transmembrane region" description="Helical" evidence="7">
    <location>
        <begin position="398"/>
        <end position="420"/>
    </location>
</feature>
<comment type="subcellular location">
    <subcellularLocation>
        <location evidence="1">Endomembrane system</location>
        <topology evidence="1">Multi-pass membrane protein</topology>
    </subcellularLocation>
</comment>
<feature type="transmembrane region" description="Helical" evidence="7">
    <location>
        <begin position="163"/>
        <end position="183"/>
    </location>
</feature>
<dbReference type="InterPro" id="IPR036259">
    <property type="entry name" value="MFS_trans_sf"/>
</dbReference>
<feature type="transmembrane region" description="Helical" evidence="7">
    <location>
        <begin position="278"/>
        <end position="304"/>
    </location>
</feature>
<keyword evidence="4 7" id="KW-0812">Transmembrane</keyword>
<dbReference type="Gene3D" id="1.20.1250.20">
    <property type="entry name" value="MFS general substrate transporter like domains"/>
    <property type="match status" value="1"/>
</dbReference>
<keyword evidence="5 7" id="KW-1133">Transmembrane helix</keyword>
<evidence type="ECO:0000313" key="10">
    <source>
        <dbReference type="Proteomes" id="UP000184267"/>
    </source>
</evidence>
<evidence type="ECO:0000256" key="2">
    <source>
        <dbReference type="ARBA" id="ARBA00008335"/>
    </source>
</evidence>
<dbReference type="GO" id="GO:0016020">
    <property type="term" value="C:membrane"/>
    <property type="evidence" value="ECO:0007669"/>
    <property type="project" value="TreeGrafter"/>
</dbReference>
<evidence type="ECO:0000256" key="5">
    <source>
        <dbReference type="ARBA" id="ARBA00022989"/>
    </source>
</evidence>
<feature type="transmembrane region" description="Helical" evidence="7">
    <location>
        <begin position="368"/>
        <end position="386"/>
    </location>
</feature>
<evidence type="ECO:0000256" key="6">
    <source>
        <dbReference type="ARBA" id="ARBA00023136"/>
    </source>
</evidence>
<feature type="transmembrane region" description="Helical" evidence="7">
    <location>
        <begin position="316"/>
        <end position="335"/>
    </location>
</feature>